<reference evidence="8 9" key="1">
    <citation type="submission" date="2022-12" db="EMBL/GenBank/DDBJ databases">
        <title>Chromosome-level genome assembly of true bugs.</title>
        <authorList>
            <person name="Ma L."/>
            <person name="Li H."/>
        </authorList>
    </citation>
    <scope>NUCLEOTIDE SEQUENCE [LARGE SCALE GENOMIC DNA]</scope>
    <source>
        <strain evidence="8">Lab_2022b</strain>
    </source>
</reference>
<comment type="similarity">
    <text evidence="1">Belongs to the NAD kinase family.</text>
</comment>
<dbReference type="GO" id="GO:0019674">
    <property type="term" value="P:NAD+ metabolic process"/>
    <property type="evidence" value="ECO:0007669"/>
    <property type="project" value="InterPro"/>
</dbReference>
<dbReference type="EMBL" id="JAPXFL010000007">
    <property type="protein sequence ID" value="KAK9504371.1"/>
    <property type="molecule type" value="Genomic_DNA"/>
</dbReference>
<evidence type="ECO:0000256" key="5">
    <source>
        <dbReference type="ARBA" id="ARBA00022857"/>
    </source>
</evidence>
<gene>
    <name evidence="7" type="ORF">O3M35_010718</name>
    <name evidence="8" type="ORF">O3M35_010719</name>
</gene>
<dbReference type="Gene3D" id="3.40.50.10330">
    <property type="entry name" value="Probable inorganic polyphosphate/atp-NAD kinase, domain 1"/>
    <property type="match status" value="1"/>
</dbReference>
<evidence type="ECO:0000256" key="4">
    <source>
        <dbReference type="ARBA" id="ARBA00022777"/>
    </source>
</evidence>
<dbReference type="EC" id="2.7.1.23" evidence="2"/>
<dbReference type="Proteomes" id="UP001461498">
    <property type="component" value="Unassembled WGS sequence"/>
</dbReference>
<comment type="caution">
    <text evidence="8">The sequence shown here is derived from an EMBL/GenBank/DDBJ whole genome shotgun (WGS) entry which is preliminary data.</text>
</comment>
<dbReference type="Gene3D" id="2.60.200.30">
    <property type="entry name" value="Probable inorganic polyphosphate/atp-NAD kinase, domain 2"/>
    <property type="match status" value="1"/>
</dbReference>
<keyword evidence="6" id="KW-0520">NAD</keyword>
<evidence type="ECO:0000256" key="2">
    <source>
        <dbReference type="ARBA" id="ARBA00012120"/>
    </source>
</evidence>
<dbReference type="GO" id="GO:0006741">
    <property type="term" value="P:NADP+ biosynthetic process"/>
    <property type="evidence" value="ECO:0007669"/>
    <property type="project" value="InterPro"/>
</dbReference>
<keyword evidence="5" id="KW-0521">NADP</keyword>
<name>A0AAW1D637_9HEMI</name>
<dbReference type="PANTHER" id="PTHR13158:SF5">
    <property type="entry name" value="NAD KINASE 2, MITOCHONDRIAL"/>
    <property type="match status" value="1"/>
</dbReference>
<dbReference type="InterPro" id="IPR002504">
    <property type="entry name" value="NADK"/>
</dbReference>
<evidence type="ECO:0000313" key="7">
    <source>
        <dbReference type="EMBL" id="KAK9504371.1"/>
    </source>
</evidence>
<keyword evidence="3" id="KW-0808">Transferase</keyword>
<organism evidence="8 9">
    <name type="scientific">Rhynocoris fuscipes</name>
    <dbReference type="NCBI Taxonomy" id="488301"/>
    <lineage>
        <taxon>Eukaryota</taxon>
        <taxon>Metazoa</taxon>
        <taxon>Ecdysozoa</taxon>
        <taxon>Arthropoda</taxon>
        <taxon>Hexapoda</taxon>
        <taxon>Insecta</taxon>
        <taxon>Pterygota</taxon>
        <taxon>Neoptera</taxon>
        <taxon>Paraneoptera</taxon>
        <taxon>Hemiptera</taxon>
        <taxon>Heteroptera</taxon>
        <taxon>Panheteroptera</taxon>
        <taxon>Cimicomorpha</taxon>
        <taxon>Reduviidae</taxon>
        <taxon>Harpactorinae</taxon>
        <taxon>Harpactorini</taxon>
        <taxon>Rhynocoris</taxon>
    </lineage>
</organism>
<dbReference type="InterPro" id="IPR017438">
    <property type="entry name" value="ATP-NAD_kinase_N"/>
</dbReference>
<proteinExistence type="inferred from homology"/>
<evidence type="ECO:0000256" key="1">
    <source>
        <dbReference type="ARBA" id="ARBA00010995"/>
    </source>
</evidence>
<sequence length="394" mass="44591">MLTNEFCKIFPKRGYRFYCTIVEAQFKKFNFRRVILLKKRTRYELEKLQYPDISEKQFEHIIRKRGSDFDLLFTTHQRQKSFTKGLISKFKEIGTIVDVVDRTIYGKECVDWADLVVTSGGDGTFLLGASHIKDREKPIIGFNNDPDRSSGILCLGKKYSLHPEMAIQKLLKNEFSWLYRTRIEVHLTGTRAHEDCVELDQWPQPISPGASRPQNSKDINVVTTCVPFLALNEVFAGECLASQVSYLVMDVPGIVRTKVKCSGLCVSTGTGSTSWHMSINRLSLAKVHRILELACVEKSPADIVKITNNFNNSLQFSPDDPRLFYTLRDLICLGVWPDPPGIPSDAFTPSLSVMSKCYAANLVIDGTRAYPFNDGTVATMCSRPQNMLKTINLH</sequence>
<keyword evidence="4" id="KW-0418">Kinase</keyword>
<dbReference type="EMBL" id="JAPXFL010000007">
    <property type="protein sequence ID" value="KAK9504372.1"/>
    <property type="molecule type" value="Genomic_DNA"/>
</dbReference>
<dbReference type="Pfam" id="PF01513">
    <property type="entry name" value="NAD_kinase"/>
    <property type="match status" value="1"/>
</dbReference>
<dbReference type="AlphaFoldDB" id="A0AAW1D637"/>
<evidence type="ECO:0000313" key="8">
    <source>
        <dbReference type="EMBL" id="KAK9504372.1"/>
    </source>
</evidence>
<accession>A0AAW1D637</accession>
<evidence type="ECO:0000256" key="6">
    <source>
        <dbReference type="ARBA" id="ARBA00023027"/>
    </source>
</evidence>
<protein>
    <recommendedName>
        <fullName evidence="2">NAD(+) kinase</fullName>
        <ecNumber evidence="2">2.7.1.23</ecNumber>
    </recommendedName>
</protein>
<keyword evidence="9" id="KW-1185">Reference proteome</keyword>
<dbReference type="GO" id="GO:0005739">
    <property type="term" value="C:mitochondrion"/>
    <property type="evidence" value="ECO:0007669"/>
    <property type="project" value="TreeGrafter"/>
</dbReference>
<dbReference type="InterPro" id="IPR016064">
    <property type="entry name" value="NAD/diacylglycerol_kinase_sf"/>
</dbReference>
<evidence type="ECO:0000256" key="3">
    <source>
        <dbReference type="ARBA" id="ARBA00022679"/>
    </source>
</evidence>
<dbReference type="SUPFAM" id="SSF111331">
    <property type="entry name" value="NAD kinase/diacylglycerol kinase-like"/>
    <property type="match status" value="1"/>
</dbReference>
<evidence type="ECO:0000313" key="9">
    <source>
        <dbReference type="Proteomes" id="UP001461498"/>
    </source>
</evidence>
<dbReference type="GO" id="GO:0003951">
    <property type="term" value="F:NAD+ kinase activity"/>
    <property type="evidence" value="ECO:0007669"/>
    <property type="project" value="UniProtKB-EC"/>
</dbReference>
<dbReference type="InterPro" id="IPR017437">
    <property type="entry name" value="ATP-NAD_kinase_PpnK-typ_C"/>
</dbReference>
<dbReference type="PANTHER" id="PTHR13158">
    <property type="match status" value="1"/>
</dbReference>